<dbReference type="GO" id="GO:0016881">
    <property type="term" value="F:acid-amino acid ligase activity"/>
    <property type="evidence" value="ECO:0007669"/>
    <property type="project" value="InterPro"/>
</dbReference>
<reference evidence="12 13" key="1">
    <citation type="submission" date="2019-08" db="EMBL/GenBank/DDBJ databases">
        <title>In-depth cultivation of the pig gut microbiome towards novel bacterial diversity and tailored functional studies.</title>
        <authorList>
            <person name="Wylensek D."/>
            <person name="Hitch T.C.A."/>
            <person name="Clavel T."/>
        </authorList>
    </citation>
    <scope>NUCLEOTIDE SEQUENCE [LARGE SCALE GENOMIC DNA]</scope>
    <source>
        <strain evidence="12 13">Med78-601-WT-4W-RMD-3</strain>
    </source>
</reference>
<name>A0A844FGT2_9FIRM</name>
<feature type="domain" description="Mur ligase central" evidence="11">
    <location>
        <begin position="108"/>
        <end position="318"/>
    </location>
</feature>
<dbReference type="InterPro" id="IPR000713">
    <property type="entry name" value="Mur_ligase_N"/>
</dbReference>
<evidence type="ECO:0000259" key="9">
    <source>
        <dbReference type="Pfam" id="PF01225"/>
    </source>
</evidence>
<dbReference type="GO" id="GO:0071555">
    <property type="term" value="P:cell wall organization"/>
    <property type="evidence" value="ECO:0007669"/>
    <property type="project" value="UniProtKB-KW"/>
</dbReference>
<dbReference type="PANTHER" id="PTHR23135:SF4">
    <property type="entry name" value="UDP-N-ACETYLMURAMOYL-L-ALANYL-D-GLUTAMATE--2,6-DIAMINOPIMELATE LIGASE MURE HOMOLOG, CHLOROPLASTIC"/>
    <property type="match status" value="1"/>
</dbReference>
<proteinExistence type="inferred from homology"/>
<dbReference type="Pfam" id="PF01225">
    <property type="entry name" value="Mur_ligase"/>
    <property type="match status" value="1"/>
</dbReference>
<dbReference type="GO" id="GO:0005524">
    <property type="term" value="F:ATP binding"/>
    <property type="evidence" value="ECO:0007669"/>
    <property type="project" value="InterPro"/>
</dbReference>
<organism evidence="12 13">
    <name type="scientific">Anaerosalibacter bizertensis</name>
    <dbReference type="NCBI Taxonomy" id="932217"/>
    <lineage>
        <taxon>Bacteria</taxon>
        <taxon>Bacillati</taxon>
        <taxon>Bacillota</taxon>
        <taxon>Tissierellia</taxon>
        <taxon>Tissierellales</taxon>
        <taxon>Sporanaerobacteraceae</taxon>
        <taxon>Anaerosalibacter</taxon>
    </lineage>
</organism>
<keyword evidence="4 8" id="KW-0133">Cell shape</keyword>
<evidence type="ECO:0000256" key="1">
    <source>
        <dbReference type="ARBA" id="ARBA00004752"/>
    </source>
</evidence>
<comment type="caution">
    <text evidence="12">The sequence shown here is derived from an EMBL/GenBank/DDBJ whole genome shotgun (WGS) entry which is preliminary data.</text>
</comment>
<dbReference type="PANTHER" id="PTHR23135">
    <property type="entry name" value="MUR LIGASE FAMILY MEMBER"/>
    <property type="match status" value="1"/>
</dbReference>
<keyword evidence="6 8" id="KW-0131">Cell cycle</keyword>
<evidence type="ECO:0000256" key="4">
    <source>
        <dbReference type="ARBA" id="ARBA00022960"/>
    </source>
</evidence>
<dbReference type="RefSeq" id="WP_154483951.1">
    <property type="nucleotide sequence ID" value="NZ_VULR01000006.1"/>
</dbReference>
<dbReference type="GO" id="GO:0051301">
    <property type="term" value="P:cell division"/>
    <property type="evidence" value="ECO:0007669"/>
    <property type="project" value="UniProtKB-KW"/>
</dbReference>
<dbReference type="Gene3D" id="3.90.190.20">
    <property type="entry name" value="Mur ligase, C-terminal domain"/>
    <property type="match status" value="1"/>
</dbReference>
<evidence type="ECO:0000313" key="12">
    <source>
        <dbReference type="EMBL" id="MSS43273.1"/>
    </source>
</evidence>
<dbReference type="Gene3D" id="3.40.1390.10">
    <property type="entry name" value="MurE/MurF, N-terminal domain"/>
    <property type="match status" value="1"/>
</dbReference>
<dbReference type="EMBL" id="VULR01000006">
    <property type="protein sequence ID" value="MSS43273.1"/>
    <property type="molecule type" value="Genomic_DNA"/>
</dbReference>
<dbReference type="InterPro" id="IPR005761">
    <property type="entry name" value="UDP-N-AcMur-Glu-dNH2Pim_ligase"/>
</dbReference>
<evidence type="ECO:0000256" key="6">
    <source>
        <dbReference type="ARBA" id="ARBA00023306"/>
    </source>
</evidence>
<evidence type="ECO:0000256" key="7">
    <source>
        <dbReference type="ARBA" id="ARBA00023316"/>
    </source>
</evidence>
<gene>
    <name evidence="12" type="ORF">FYJ27_05940</name>
</gene>
<dbReference type="InterPro" id="IPR004101">
    <property type="entry name" value="Mur_ligase_C"/>
</dbReference>
<dbReference type="InterPro" id="IPR013221">
    <property type="entry name" value="Mur_ligase_cen"/>
</dbReference>
<dbReference type="GO" id="GO:0005737">
    <property type="term" value="C:cytoplasm"/>
    <property type="evidence" value="ECO:0007669"/>
    <property type="project" value="UniProtKB-SubCell"/>
</dbReference>
<evidence type="ECO:0000313" key="13">
    <source>
        <dbReference type="Proteomes" id="UP000462760"/>
    </source>
</evidence>
<dbReference type="SUPFAM" id="SSF63418">
    <property type="entry name" value="MurE/MurF N-terminal domain"/>
    <property type="match status" value="1"/>
</dbReference>
<dbReference type="GO" id="GO:0008360">
    <property type="term" value="P:regulation of cell shape"/>
    <property type="evidence" value="ECO:0007669"/>
    <property type="project" value="UniProtKB-KW"/>
</dbReference>
<feature type="domain" description="Mur ligase N-terminal catalytic" evidence="9">
    <location>
        <begin position="24"/>
        <end position="96"/>
    </location>
</feature>
<dbReference type="Gene3D" id="3.40.1190.10">
    <property type="entry name" value="Mur-like, catalytic domain"/>
    <property type="match status" value="1"/>
</dbReference>
<evidence type="ECO:0000256" key="5">
    <source>
        <dbReference type="ARBA" id="ARBA00022984"/>
    </source>
</evidence>
<evidence type="ECO:0000256" key="2">
    <source>
        <dbReference type="ARBA" id="ARBA00005898"/>
    </source>
</evidence>
<dbReference type="Pfam" id="PF02875">
    <property type="entry name" value="Mur_ligase_C"/>
    <property type="match status" value="1"/>
</dbReference>
<keyword evidence="3 8" id="KW-0132">Cell division</keyword>
<evidence type="ECO:0000256" key="8">
    <source>
        <dbReference type="RuleBase" id="RU004135"/>
    </source>
</evidence>
<keyword evidence="5 8" id="KW-0573">Peptidoglycan synthesis</keyword>
<dbReference type="Proteomes" id="UP000462760">
    <property type="component" value="Unassembled WGS sequence"/>
</dbReference>
<dbReference type="InterPro" id="IPR035911">
    <property type="entry name" value="MurE/MurF_N"/>
</dbReference>
<dbReference type="AlphaFoldDB" id="A0A844FGT2"/>
<dbReference type="GO" id="GO:0009252">
    <property type="term" value="P:peptidoglycan biosynthetic process"/>
    <property type="evidence" value="ECO:0007669"/>
    <property type="project" value="UniProtKB-KW"/>
</dbReference>
<evidence type="ECO:0000259" key="11">
    <source>
        <dbReference type="Pfam" id="PF08245"/>
    </source>
</evidence>
<evidence type="ECO:0000259" key="10">
    <source>
        <dbReference type="Pfam" id="PF02875"/>
    </source>
</evidence>
<dbReference type="InterPro" id="IPR036615">
    <property type="entry name" value="Mur_ligase_C_dom_sf"/>
</dbReference>
<feature type="domain" description="Mur ligase C-terminal" evidence="10">
    <location>
        <begin position="342"/>
        <end position="475"/>
    </location>
</feature>
<dbReference type="InterPro" id="IPR036565">
    <property type="entry name" value="Mur-like_cat_sf"/>
</dbReference>
<dbReference type="NCBIfam" id="TIGR01085">
    <property type="entry name" value="murE"/>
    <property type="match status" value="1"/>
</dbReference>
<dbReference type="Pfam" id="PF08245">
    <property type="entry name" value="Mur_ligase_M"/>
    <property type="match status" value="1"/>
</dbReference>
<comment type="pathway">
    <text evidence="1 8">Cell wall biogenesis; peptidoglycan biosynthesis.</text>
</comment>
<dbReference type="OrthoDB" id="9800958at2"/>
<comment type="similarity">
    <text evidence="2">Belongs to the MurCDEF family. MurE subfamily.</text>
</comment>
<keyword evidence="12" id="KW-0436">Ligase</keyword>
<accession>A0A844FGT2</accession>
<sequence length="514" mass="57475">MIKLSELPKYIEVIKYLNEKEIDIEGISYDSGRVKEGDLFVCIKGYKTDGHRYIPQAIENGAKAIIVEDIQDIFEIPQIQVKDSRKALSALSAIFYDYPSKDMKVIGITGTNGKTSTSFLANSILENHRLKTGLIGTIMVKYGDYLNPSILTTPESLDLQKYFYQMKKENVSHAIMEVSSSALELSRVADVDYDIVAFNNISREHIDVHGSFDEYFKVKSSLIKNVKENGWAVLNLDCPYSSSLINKTKGNVLTYGIKDKNGDLSIRDLDLSTGRGKFTVELSKSLIVGKTEYKPQNFRIELGVPGYHSIYNSLVAISIGLLCEVPISTIQEALSSFTGVERRFQFIYDEDFKIVDDHFANVGNIDVTMETLSLMDYSNIHLVYAIRGNRGVITNSENAETIAKWAKKLGIKGIIATKSISHVMEKDRVSNDEVRVFKEIMDREGITVYLYNELPHAIDHALTNVSSGDIILLAGCQGMDYGAQIALEALYKLRPDLNKEKLLGPLKNRIAGIA</sequence>
<evidence type="ECO:0000256" key="3">
    <source>
        <dbReference type="ARBA" id="ARBA00022618"/>
    </source>
</evidence>
<keyword evidence="7 8" id="KW-0961">Cell wall biogenesis/degradation</keyword>
<protein>
    <submittedName>
        <fullName evidence="12">UDP-N-acetylmuramoyl-L-alanyl-D-glutamate--2, 6-diaminopimelate ligase</fullName>
    </submittedName>
</protein>
<dbReference type="SUPFAM" id="SSF53623">
    <property type="entry name" value="MurD-like peptide ligases, catalytic domain"/>
    <property type="match status" value="1"/>
</dbReference>
<dbReference type="SUPFAM" id="SSF53244">
    <property type="entry name" value="MurD-like peptide ligases, peptide-binding domain"/>
    <property type="match status" value="1"/>
</dbReference>
<comment type="subcellular location">
    <subcellularLocation>
        <location evidence="8">Cytoplasm</location>
    </subcellularLocation>
</comment>